<dbReference type="PANTHER" id="PTHR10357">
    <property type="entry name" value="ALPHA-AMYLASE FAMILY MEMBER"/>
    <property type="match status" value="1"/>
</dbReference>
<organism evidence="2">
    <name type="scientific">Physarum polycephalum</name>
    <name type="common">Many-headed slime mold</name>
    <name type="synonym">Badhamia polycephala</name>
    <dbReference type="NCBI Taxonomy" id="5791"/>
    <lineage>
        <taxon>Eukaryota</taxon>
        <taxon>Amoebozoa</taxon>
        <taxon>Evosea</taxon>
        <taxon>Eumycetozoa</taxon>
        <taxon>Myxogastria</taxon>
        <taxon>Myxogastromycetidae</taxon>
        <taxon>Physariida</taxon>
        <taxon>Physaraceae</taxon>
        <taxon>Physarum</taxon>
    </lineage>
</organism>
<dbReference type="Pfam" id="PF00128">
    <property type="entry name" value="Alpha-amylase"/>
    <property type="match status" value="1"/>
</dbReference>
<dbReference type="InterPro" id="IPR017853">
    <property type="entry name" value="GH"/>
</dbReference>
<evidence type="ECO:0000259" key="1">
    <source>
        <dbReference type="Pfam" id="PF00128"/>
    </source>
</evidence>
<gene>
    <name evidence="2" type="primary">TreY</name>
</gene>
<reference evidence="2" key="1">
    <citation type="submission" date="2023-02" db="EMBL/GenBank/DDBJ databases">
        <title>Analysis of trehalose synthesis pathway from Physarum polycephalum.</title>
        <authorList>
            <person name="Minami Y."/>
            <person name="Morita R."/>
            <person name="Okano S."/>
            <person name="Ishii K."/>
            <person name="Furukawa A."/>
            <person name="Teramoto C."/>
        </authorList>
    </citation>
    <scope>NUCLEOTIDE SEQUENCE</scope>
    <source>
        <strain evidence="2">Ai35Xdp246</strain>
    </source>
</reference>
<dbReference type="GO" id="GO:0047470">
    <property type="term" value="F:(1,4)-alpha-D-glucan 1-alpha-D-glucosylmutase activity"/>
    <property type="evidence" value="ECO:0007669"/>
    <property type="project" value="TreeGrafter"/>
</dbReference>
<dbReference type="EMBL" id="LC757379">
    <property type="protein sequence ID" value="BDX96135.1"/>
    <property type="molecule type" value="mRNA"/>
</dbReference>
<dbReference type="GO" id="GO:0030980">
    <property type="term" value="P:alpha-glucan catabolic process"/>
    <property type="evidence" value="ECO:0007669"/>
    <property type="project" value="TreeGrafter"/>
</dbReference>
<evidence type="ECO:0000313" key="2">
    <source>
        <dbReference type="EMBL" id="BDX96135.1"/>
    </source>
</evidence>
<dbReference type="InterPro" id="IPR012767">
    <property type="entry name" value="Trehalose_TreY"/>
</dbReference>
<dbReference type="InterPro" id="IPR006047">
    <property type="entry name" value="GH13_cat_dom"/>
</dbReference>
<accession>A0AA86JC16</accession>
<dbReference type="SUPFAM" id="SSF51445">
    <property type="entry name" value="(Trans)glycosidases"/>
    <property type="match status" value="1"/>
</dbReference>
<dbReference type="Gene3D" id="3.20.20.80">
    <property type="entry name" value="Glycosidases"/>
    <property type="match status" value="3"/>
</dbReference>
<dbReference type="AlphaFoldDB" id="A0AA86JC16"/>
<dbReference type="NCBIfam" id="TIGR02401">
    <property type="entry name" value="trehalose_TreY"/>
    <property type="match status" value="1"/>
</dbReference>
<proteinExistence type="evidence at transcript level"/>
<dbReference type="GO" id="GO:0005992">
    <property type="term" value="P:trehalose biosynthetic process"/>
    <property type="evidence" value="ECO:0007669"/>
    <property type="project" value="TreeGrafter"/>
</dbReference>
<name>A0AA86JC16_PHYPO</name>
<dbReference type="CDD" id="cd11336">
    <property type="entry name" value="AmyAc_MTSase"/>
    <property type="match status" value="1"/>
</dbReference>
<sequence length="976" mass="110525">MEAKINAVQGVLSIPVSTYRIQFHKAFPIQKALDLSLPEYLKHLGVAYCYSAPLLKARSGSTHGYDVVDHILINPDIATNEEFVTFSAHLKKYGLGLLLDIVPNHVGISSTSSRWWMDVLEHGKGSAYANHFDITWETHQDRLLVPFLGSPIGSVLANGELKVQWNEKEEVASAEGHPIGALQIHYYASHFPIDPSTLPAFILEPALKSLSGASATHLQQIITQLKQLPTRDTIGELSDSNAGKRLERRTKAHEAKAALSKLIREDKEVHKAVFSIIDHLNDKKQLATFTQLVEAQAYRLSYWKLASDELNYRRFFDINELLAIKSERREVFEESLQLVAQWIKSGHVDALRLDHPDGLYDPAKYFSQLQDHIKRFLPATFKPIDSNSNRPLYVLVEKILEPGESLITDWPVSGTVGYEYLNLVNNIFVNTEKETAMRKVYQDFIENTDAAQFNADFHELLYNSKKLLLNSSFEAELNPLALLLQKIAKKDMRTVDFSAKQLKQALVELIACFPVYRTYITQETPKPTAEDAARIAEAVKGVRKHDFVDSLIVDFVEHVVLCRDEEGLDAETRAQRRHFTMKLQQLTGPVMAKGLEDTSFYRFFLLTSLNEVGGDPNTFGVTLADFHKYNLVRNRDWPQAMSNSSTHDTKRSEDVRARINVLSEIPAVWNRAVVQWRERNAKHKRVVEPIGLVPEPNEEYLIYQTLVGIWPFEGSFTSELTERVKNYLLKSMKESKLRTTWTKQNKEYEGAVTEFLEKIVKDNEFASSFSLFAQEIIGLGKLNSISQTIVKLTAPGVPDIYQGQELWDFSLVDPDNRRPVDYELRKSLLARVKAAVTTPDFPSFVVTALEDKDNSGLIKMIVTERLLFLRGSHPALFLSGDYQGLQARGDKAQHVIAFARTLGERQVVTVTTRFFATSAILGAQFWAGQTLVIPDAKSGSKYRDVLTNTEHTLDGHEVSLKTLFKYIPFAVLEKIN</sequence>
<dbReference type="PANTHER" id="PTHR10357:SF216">
    <property type="entry name" value="MALTOOLIGOSYL TREHALOSE SYNTHASE-RELATED"/>
    <property type="match status" value="1"/>
</dbReference>
<protein>
    <submittedName>
        <fullName evidence="2">Maltooligosyltrehalose synthase</fullName>
    </submittedName>
</protein>
<dbReference type="Gene3D" id="3.30.1590.10">
    <property type="entry name" value="Maltooligosyl trehalose synthase, domain 2"/>
    <property type="match status" value="1"/>
</dbReference>
<feature type="domain" description="Glycosyl hydrolase family 13 catalytic" evidence="1">
    <location>
        <begin position="39"/>
        <end position="137"/>
    </location>
</feature>